<dbReference type="Gene3D" id="1.10.8.100">
    <property type="entry name" value="Ribosomal RNA adenine dimethylase-like, domain 2"/>
    <property type="match status" value="1"/>
</dbReference>
<organism evidence="10 11">
    <name type="scientific">Ruminococcus flavefaciens</name>
    <dbReference type="NCBI Taxonomy" id="1265"/>
    <lineage>
        <taxon>Bacteria</taxon>
        <taxon>Bacillati</taxon>
        <taxon>Bacillota</taxon>
        <taxon>Clostridia</taxon>
        <taxon>Eubacteriales</taxon>
        <taxon>Oscillospiraceae</taxon>
        <taxon>Ruminococcus</taxon>
    </lineage>
</organism>
<comment type="similarity">
    <text evidence="7">Belongs to the class I-like SAM-binding methyltransferase superfamily. rRNA adenine N(6)-methyltransferase family. RsmA subfamily.</text>
</comment>
<evidence type="ECO:0000313" key="11">
    <source>
        <dbReference type="Proteomes" id="UP000245720"/>
    </source>
</evidence>
<evidence type="ECO:0000256" key="6">
    <source>
        <dbReference type="ARBA" id="ARBA00022884"/>
    </source>
</evidence>
<name>A0A315Y2E0_RUMFL</name>
<dbReference type="PANTHER" id="PTHR11727">
    <property type="entry name" value="DIMETHYLADENOSINE TRANSFERASE"/>
    <property type="match status" value="1"/>
</dbReference>
<feature type="binding site" evidence="7 8">
    <location>
        <position position="124"/>
    </location>
    <ligand>
        <name>S-adenosyl-L-methionine</name>
        <dbReference type="ChEBI" id="CHEBI:59789"/>
    </ligand>
</feature>
<reference evidence="10 11" key="1">
    <citation type="submission" date="2018-05" db="EMBL/GenBank/DDBJ databases">
        <title>The Hungate 1000. A catalogue of reference genomes from the rumen microbiome.</title>
        <authorList>
            <person name="Kelly W."/>
        </authorList>
    </citation>
    <scope>NUCLEOTIDE SEQUENCE [LARGE SCALE GENOMIC DNA]</scope>
    <source>
        <strain evidence="10 11">SAb67</strain>
    </source>
</reference>
<sequence>MNLTNIGTVKEILSRHGFSFSKGLGQNFIINPDICPKIAENGNAFKGFGVLEIGTGIGVLTAELAKRADKVTAVEIDTRLLPILEETLADFDNVKIINEDVMKCDLHKLIEEEFGGLRVAVCANLPYYITSPIIMMLLESRLPIESITVMVQKEAAQRLCAKVGTRESGAITVGVNYYGTVKNLFGVSRGSFMPAPNVDSAVIRIDLNGEHRLDEESERFFFRVVKAGFSQRRKTLANSLASVMGIPKDRVYSALTGLGLPEAARIEQLDMEQLIALSAELMKG</sequence>
<dbReference type="FunFam" id="3.40.50.150:FF:000023">
    <property type="entry name" value="Ribosomal RNA small subunit methyltransferase A"/>
    <property type="match status" value="1"/>
</dbReference>
<accession>A0A315Y2E0</accession>
<dbReference type="PANTHER" id="PTHR11727:SF7">
    <property type="entry name" value="DIMETHYLADENOSINE TRANSFERASE-RELATED"/>
    <property type="match status" value="1"/>
</dbReference>
<dbReference type="InterPro" id="IPR029063">
    <property type="entry name" value="SAM-dependent_MTases_sf"/>
</dbReference>
<dbReference type="AlphaFoldDB" id="A0A315Y2E0"/>
<evidence type="ECO:0000313" key="10">
    <source>
        <dbReference type="EMBL" id="PWJ14187.1"/>
    </source>
</evidence>
<protein>
    <recommendedName>
        <fullName evidence="7">Ribosomal RNA small subunit methyltransferase A</fullName>
        <ecNumber evidence="7">2.1.1.182</ecNumber>
    </recommendedName>
    <alternativeName>
        <fullName evidence="7">16S rRNA (adenine(1518)-N(6)/adenine(1519)-N(6))-dimethyltransferase</fullName>
    </alternativeName>
    <alternativeName>
        <fullName evidence="7">16S rRNA dimethyladenosine transferase</fullName>
    </alternativeName>
    <alternativeName>
        <fullName evidence="7">16S rRNA dimethylase</fullName>
    </alternativeName>
    <alternativeName>
        <fullName evidence="7">S-adenosylmethionine-6-N', N'-adenosyl(rRNA) dimethyltransferase</fullName>
    </alternativeName>
</protein>
<keyword evidence="2 7" id="KW-0698">rRNA processing</keyword>
<dbReference type="EC" id="2.1.1.182" evidence="7"/>
<feature type="binding site" evidence="7 8">
    <location>
        <position position="75"/>
    </location>
    <ligand>
        <name>S-adenosyl-L-methionine</name>
        <dbReference type="ChEBI" id="CHEBI:59789"/>
    </ligand>
</feature>
<dbReference type="SMART" id="SM00650">
    <property type="entry name" value="rADc"/>
    <property type="match status" value="1"/>
</dbReference>
<evidence type="ECO:0000256" key="1">
    <source>
        <dbReference type="ARBA" id="ARBA00022490"/>
    </source>
</evidence>
<dbReference type="GO" id="GO:0005829">
    <property type="term" value="C:cytosol"/>
    <property type="evidence" value="ECO:0007669"/>
    <property type="project" value="TreeGrafter"/>
</dbReference>
<evidence type="ECO:0000256" key="2">
    <source>
        <dbReference type="ARBA" id="ARBA00022552"/>
    </source>
</evidence>
<feature type="binding site" evidence="7 8">
    <location>
        <position position="100"/>
    </location>
    <ligand>
        <name>S-adenosyl-L-methionine</name>
        <dbReference type="ChEBI" id="CHEBI:59789"/>
    </ligand>
</feature>
<dbReference type="InterPro" id="IPR023165">
    <property type="entry name" value="rRNA_Ade_diMease-like_C"/>
</dbReference>
<keyword evidence="1 7" id="KW-0963">Cytoplasm</keyword>
<dbReference type="InterPro" id="IPR011530">
    <property type="entry name" value="rRNA_adenine_dimethylase"/>
</dbReference>
<proteinExistence type="inferred from homology"/>
<dbReference type="InterPro" id="IPR020598">
    <property type="entry name" value="rRNA_Ade_methylase_Trfase_N"/>
</dbReference>
<dbReference type="NCBIfam" id="TIGR00755">
    <property type="entry name" value="ksgA"/>
    <property type="match status" value="1"/>
</dbReference>
<gene>
    <name evidence="7" type="primary">rsmA</name>
    <name evidence="7" type="synonym">ksgA</name>
    <name evidence="10" type="ORF">IE37_01122</name>
</gene>
<evidence type="ECO:0000256" key="5">
    <source>
        <dbReference type="ARBA" id="ARBA00022691"/>
    </source>
</evidence>
<feature type="binding site" evidence="7 8">
    <location>
        <position position="54"/>
    </location>
    <ligand>
        <name>S-adenosyl-L-methionine</name>
        <dbReference type="ChEBI" id="CHEBI:59789"/>
    </ligand>
</feature>
<dbReference type="InterPro" id="IPR020596">
    <property type="entry name" value="rRNA_Ade_Mease_Trfase_CS"/>
</dbReference>
<dbReference type="Pfam" id="PF00398">
    <property type="entry name" value="RrnaAD"/>
    <property type="match status" value="1"/>
</dbReference>
<dbReference type="STRING" id="1265.SAMN02910280_0354"/>
<dbReference type="SUPFAM" id="SSF53335">
    <property type="entry name" value="S-adenosyl-L-methionine-dependent methyltransferases"/>
    <property type="match status" value="1"/>
</dbReference>
<feature type="binding site" evidence="7 8">
    <location>
        <position position="29"/>
    </location>
    <ligand>
        <name>S-adenosyl-L-methionine</name>
        <dbReference type="ChEBI" id="CHEBI:59789"/>
    </ligand>
</feature>
<dbReference type="RefSeq" id="WP_109725956.1">
    <property type="nucleotide sequence ID" value="NZ_QGDI01000003.1"/>
</dbReference>
<keyword evidence="6 7" id="KW-0694">RNA-binding</keyword>
<evidence type="ECO:0000259" key="9">
    <source>
        <dbReference type="SMART" id="SM00650"/>
    </source>
</evidence>
<dbReference type="InterPro" id="IPR001737">
    <property type="entry name" value="KsgA/Erm"/>
</dbReference>
<evidence type="ECO:0000256" key="4">
    <source>
        <dbReference type="ARBA" id="ARBA00022679"/>
    </source>
</evidence>
<comment type="catalytic activity">
    <reaction evidence="7">
        <text>adenosine(1518)/adenosine(1519) in 16S rRNA + 4 S-adenosyl-L-methionine = N(6)-dimethyladenosine(1518)/N(6)-dimethyladenosine(1519) in 16S rRNA + 4 S-adenosyl-L-homocysteine + 4 H(+)</text>
        <dbReference type="Rhea" id="RHEA:19609"/>
        <dbReference type="Rhea" id="RHEA-COMP:10232"/>
        <dbReference type="Rhea" id="RHEA-COMP:10233"/>
        <dbReference type="ChEBI" id="CHEBI:15378"/>
        <dbReference type="ChEBI" id="CHEBI:57856"/>
        <dbReference type="ChEBI" id="CHEBI:59789"/>
        <dbReference type="ChEBI" id="CHEBI:74411"/>
        <dbReference type="ChEBI" id="CHEBI:74493"/>
        <dbReference type="EC" id="2.1.1.182"/>
    </reaction>
</comment>
<comment type="function">
    <text evidence="7">Specifically dimethylates two adjacent adenosines (A1518 and A1519) in the loop of a conserved hairpin near the 3'-end of 16S rRNA in the 30S particle. May play a critical role in biogenesis of 30S subunits.</text>
</comment>
<keyword evidence="4 7" id="KW-0808">Transferase</keyword>
<dbReference type="GO" id="GO:0052908">
    <property type="term" value="F:16S rRNA (adenine(1518)-N(6)/adenine(1519)-N(6))-dimethyltransferase activity"/>
    <property type="evidence" value="ECO:0007669"/>
    <property type="project" value="UniProtKB-EC"/>
</dbReference>
<dbReference type="PROSITE" id="PS01131">
    <property type="entry name" value="RRNA_A_DIMETH"/>
    <property type="match status" value="1"/>
</dbReference>
<evidence type="ECO:0000256" key="8">
    <source>
        <dbReference type="PROSITE-ProRule" id="PRU01026"/>
    </source>
</evidence>
<dbReference type="OrthoDB" id="9814755at2"/>
<evidence type="ECO:0000256" key="7">
    <source>
        <dbReference type="HAMAP-Rule" id="MF_00607"/>
    </source>
</evidence>
<comment type="caution">
    <text evidence="10">The sequence shown here is derived from an EMBL/GenBank/DDBJ whole genome shotgun (WGS) entry which is preliminary data.</text>
</comment>
<feature type="binding site" evidence="7 8">
    <location>
        <position position="27"/>
    </location>
    <ligand>
        <name>S-adenosyl-L-methionine</name>
        <dbReference type="ChEBI" id="CHEBI:59789"/>
    </ligand>
</feature>
<dbReference type="EMBL" id="QGDI01000003">
    <property type="protein sequence ID" value="PWJ14187.1"/>
    <property type="molecule type" value="Genomic_DNA"/>
</dbReference>
<dbReference type="CDD" id="cd02440">
    <property type="entry name" value="AdoMet_MTases"/>
    <property type="match status" value="1"/>
</dbReference>
<keyword evidence="5 7" id="KW-0949">S-adenosyl-L-methionine</keyword>
<keyword evidence="3 7" id="KW-0489">Methyltransferase</keyword>
<dbReference type="Proteomes" id="UP000245720">
    <property type="component" value="Unassembled WGS sequence"/>
</dbReference>
<dbReference type="Gene3D" id="3.40.50.150">
    <property type="entry name" value="Vaccinia Virus protein VP39"/>
    <property type="match status" value="1"/>
</dbReference>
<evidence type="ECO:0000256" key="3">
    <source>
        <dbReference type="ARBA" id="ARBA00022603"/>
    </source>
</evidence>
<dbReference type="HAMAP" id="MF_00607">
    <property type="entry name" value="16SrRNA_methyltr_A"/>
    <property type="match status" value="1"/>
</dbReference>
<comment type="subcellular location">
    <subcellularLocation>
        <location evidence="7">Cytoplasm</location>
    </subcellularLocation>
</comment>
<dbReference type="PROSITE" id="PS51689">
    <property type="entry name" value="SAM_RNA_A_N6_MT"/>
    <property type="match status" value="1"/>
</dbReference>
<dbReference type="GO" id="GO:0003723">
    <property type="term" value="F:RNA binding"/>
    <property type="evidence" value="ECO:0007669"/>
    <property type="project" value="UniProtKB-UniRule"/>
</dbReference>
<feature type="domain" description="Ribosomal RNA adenine methylase transferase N-terminal" evidence="9">
    <location>
        <begin position="34"/>
        <end position="209"/>
    </location>
</feature>